<dbReference type="SUPFAM" id="SSF57850">
    <property type="entry name" value="RING/U-box"/>
    <property type="match status" value="1"/>
</dbReference>
<proteinExistence type="predicted"/>
<evidence type="ECO:0000256" key="1">
    <source>
        <dbReference type="PROSITE-ProRule" id="PRU00175"/>
    </source>
</evidence>
<dbReference type="Gene3D" id="3.30.40.10">
    <property type="entry name" value="Zinc/RING finger domain, C3HC4 (zinc finger)"/>
    <property type="match status" value="1"/>
</dbReference>
<dbReference type="GO" id="GO:0008270">
    <property type="term" value="F:zinc ion binding"/>
    <property type="evidence" value="ECO:0007669"/>
    <property type="project" value="UniProtKB-KW"/>
</dbReference>
<feature type="domain" description="RING-type" evidence="2">
    <location>
        <begin position="295"/>
        <end position="337"/>
    </location>
</feature>
<name>A4RRY6_OSTLU</name>
<accession>A4RRY6</accession>
<dbReference type="InterPro" id="IPR001841">
    <property type="entry name" value="Znf_RING"/>
</dbReference>
<dbReference type="GeneID" id="4999893"/>
<keyword evidence="1" id="KW-0863">Zinc-finger</keyword>
<keyword evidence="1" id="KW-0862">Zinc</keyword>
<sequence length="348" mass="39779">MRARVDDILRAQPTSQSIPAEVVAYELKRLILELDENVHDSARSSTWPSVRTFFVDSLQLIESSEPARRVAEALRDLEASFLITSQKQQWLDGEREDWLETVRLVARVVDRPLMTFGLLRVIGSLLNDLAMSLKEGSFVPAFTRPRTAVDATRKSLWHARVEAILISGIATDERDARVLEERYFSDVLRLRAPEASEQPVLLNATRFVAPMPREETRVPAERERELRLAQSYNFSTDVLIRRQETRRRCAPRRLMISDEDEDDPYSAVGGDAEELERLRGEVARLQIEREQEVLCTICYSNKRDTVVCPCLHLMYCSACIARLRDQGGSEARCPHCRCAMTGLLQIFS</sequence>
<dbReference type="AlphaFoldDB" id="A4RRY6"/>
<organism evidence="3 4">
    <name type="scientific">Ostreococcus lucimarinus (strain CCE9901)</name>
    <dbReference type="NCBI Taxonomy" id="436017"/>
    <lineage>
        <taxon>Eukaryota</taxon>
        <taxon>Viridiplantae</taxon>
        <taxon>Chlorophyta</taxon>
        <taxon>Mamiellophyceae</taxon>
        <taxon>Mamiellales</taxon>
        <taxon>Bathycoccaceae</taxon>
        <taxon>Ostreococcus</taxon>
    </lineage>
</organism>
<protein>
    <recommendedName>
        <fullName evidence="2">RING-type domain-containing protein</fullName>
    </recommendedName>
</protein>
<dbReference type="SMART" id="SM00184">
    <property type="entry name" value="RING"/>
    <property type="match status" value="1"/>
</dbReference>
<keyword evidence="4" id="KW-1185">Reference proteome</keyword>
<dbReference type="OrthoDB" id="568470at2759"/>
<dbReference type="InterPro" id="IPR013083">
    <property type="entry name" value="Znf_RING/FYVE/PHD"/>
</dbReference>
<keyword evidence="1" id="KW-0479">Metal-binding</keyword>
<dbReference type="PROSITE" id="PS50089">
    <property type="entry name" value="ZF_RING_2"/>
    <property type="match status" value="1"/>
</dbReference>
<dbReference type="Gramene" id="ABO93940">
    <property type="protein sequence ID" value="ABO93940"/>
    <property type="gene ID" value="OSTLU_29182"/>
</dbReference>
<dbReference type="EMBL" id="CP000581">
    <property type="protein sequence ID" value="ABO93940.1"/>
    <property type="molecule type" value="Genomic_DNA"/>
</dbReference>
<gene>
    <name evidence="3" type="ORF">OSTLU_29182</name>
</gene>
<dbReference type="Pfam" id="PF13920">
    <property type="entry name" value="zf-C3HC4_3"/>
    <property type="match status" value="1"/>
</dbReference>
<reference evidence="3 4" key="1">
    <citation type="journal article" date="2007" name="Proc. Natl. Acad. Sci. U.S.A.">
        <title>The tiny eukaryote Ostreococcus provides genomic insights into the paradox of plankton speciation.</title>
        <authorList>
            <person name="Palenik B."/>
            <person name="Grimwood J."/>
            <person name="Aerts A."/>
            <person name="Rouze P."/>
            <person name="Salamov A."/>
            <person name="Putnam N."/>
            <person name="Dupont C."/>
            <person name="Jorgensen R."/>
            <person name="Derelle E."/>
            <person name="Rombauts S."/>
            <person name="Zhou K."/>
            <person name="Otillar R."/>
            <person name="Merchant S.S."/>
            <person name="Podell S."/>
            <person name="Gaasterland T."/>
            <person name="Napoli C."/>
            <person name="Gendler K."/>
            <person name="Manuell A."/>
            <person name="Tai V."/>
            <person name="Vallon O."/>
            <person name="Piganeau G."/>
            <person name="Jancek S."/>
            <person name="Heijde M."/>
            <person name="Jabbari K."/>
            <person name="Bowler C."/>
            <person name="Lohr M."/>
            <person name="Robbens S."/>
            <person name="Werner G."/>
            <person name="Dubchak I."/>
            <person name="Pazour G.J."/>
            <person name="Ren Q."/>
            <person name="Paulsen I."/>
            <person name="Delwiche C."/>
            <person name="Schmutz J."/>
            <person name="Rokhsar D."/>
            <person name="Van de Peer Y."/>
            <person name="Moreau H."/>
            <person name="Grigoriev I.V."/>
        </authorList>
    </citation>
    <scope>NUCLEOTIDE SEQUENCE [LARGE SCALE GENOMIC DNA]</scope>
    <source>
        <strain evidence="3 4">CCE9901</strain>
    </source>
</reference>
<dbReference type="Proteomes" id="UP000001568">
    <property type="component" value="Chromosome 1"/>
</dbReference>
<evidence type="ECO:0000313" key="4">
    <source>
        <dbReference type="Proteomes" id="UP000001568"/>
    </source>
</evidence>
<dbReference type="RefSeq" id="XP_001415648.1">
    <property type="nucleotide sequence ID" value="XM_001415611.1"/>
</dbReference>
<evidence type="ECO:0000313" key="3">
    <source>
        <dbReference type="EMBL" id="ABO93940.1"/>
    </source>
</evidence>
<dbReference type="HOGENOM" id="CLU_797846_0_0_1"/>
<dbReference type="KEGG" id="olu:OSTLU_29182"/>
<evidence type="ECO:0000259" key="2">
    <source>
        <dbReference type="PROSITE" id="PS50089"/>
    </source>
</evidence>